<evidence type="ECO:0000256" key="2">
    <source>
        <dbReference type="ARBA" id="ARBA00006244"/>
    </source>
</evidence>
<feature type="transmembrane region" description="Helical" evidence="7">
    <location>
        <begin position="157"/>
        <end position="177"/>
    </location>
</feature>
<feature type="signal peptide" evidence="8">
    <location>
        <begin position="1"/>
        <end position="28"/>
    </location>
</feature>
<comment type="subcellular location">
    <subcellularLocation>
        <location evidence="1">Membrane</location>
        <topology evidence="1">Multi-pass membrane protein</topology>
    </subcellularLocation>
</comment>
<keyword evidence="3 7" id="KW-0812">Transmembrane</keyword>
<keyword evidence="5 7" id="KW-0472">Membrane</keyword>
<comment type="caution">
    <text evidence="10">The sequence shown here is derived from an EMBL/GenBank/DDBJ whole genome shotgun (WGS) entry which is preliminary data.</text>
</comment>
<evidence type="ECO:0000313" key="11">
    <source>
        <dbReference type="Proteomes" id="UP000188320"/>
    </source>
</evidence>
<dbReference type="PANTHER" id="PTHR31247:SF5">
    <property type="entry name" value="DUF4203 DOMAIN-CONTAINING PROTEIN"/>
    <property type="match status" value="1"/>
</dbReference>
<dbReference type="GO" id="GO:0005886">
    <property type="term" value="C:plasma membrane"/>
    <property type="evidence" value="ECO:0007669"/>
    <property type="project" value="TreeGrafter"/>
</dbReference>
<accession>A0A1R1PJK7</accession>
<name>A0A1R1PJK7_ZANCU</name>
<dbReference type="Pfam" id="PF13886">
    <property type="entry name" value="TM7S3_TM198"/>
    <property type="match status" value="1"/>
</dbReference>
<comment type="similarity">
    <text evidence="2">Belongs to the TMEM198 family.</text>
</comment>
<evidence type="ECO:0000313" key="10">
    <source>
        <dbReference type="EMBL" id="OMH81150.1"/>
    </source>
</evidence>
<dbReference type="InterPro" id="IPR040236">
    <property type="entry name" value="TMEM198"/>
</dbReference>
<feature type="transmembrane region" description="Helical" evidence="7">
    <location>
        <begin position="226"/>
        <end position="247"/>
    </location>
</feature>
<evidence type="ECO:0000256" key="3">
    <source>
        <dbReference type="ARBA" id="ARBA00022692"/>
    </source>
</evidence>
<evidence type="ECO:0000256" key="7">
    <source>
        <dbReference type="SAM" id="Phobius"/>
    </source>
</evidence>
<keyword evidence="4 7" id="KW-1133">Transmembrane helix</keyword>
<dbReference type="Proteomes" id="UP000188320">
    <property type="component" value="Unassembled WGS sequence"/>
</dbReference>
<evidence type="ECO:0000256" key="8">
    <source>
        <dbReference type="SAM" id="SignalP"/>
    </source>
</evidence>
<sequence>MQLENKTNRASTLIHVLLFFLCVLVANAAPTALGQNEPPLDSLNSVSAMIIGGIAIGAGIFLVFLGYKLIVPTLFIAGAGFSIAIYFLILRAANVATAFDKLETHYLIIGGVIGVIAGVLAVLLKDVGFFALGCFLGYTSCHYILTIVASFTTVSNTVSYIIVGLLVITGGVLILLLKRPFTIVATAVIGSIVTFTAIDIFARQGYYNQLNSIVRDLSLSGVGTKSGLVAMLVLTPIFSLIGILVQFSTTG</sequence>
<organism evidence="10 11">
    <name type="scientific">Zancudomyces culisetae</name>
    <name type="common">Gut fungus</name>
    <name type="synonym">Smittium culisetae</name>
    <dbReference type="NCBI Taxonomy" id="1213189"/>
    <lineage>
        <taxon>Eukaryota</taxon>
        <taxon>Fungi</taxon>
        <taxon>Fungi incertae sedis</taxon>
        <taxon>Zoopagomycota</taxon>
        <taxon>Kickxellomycotina</taxon>
        <taxon>Harpellomycetes</taxon>
        <taxon>Harpellales</taxon>
        <taxon>Legeriomycetaceae</taxon>
        <taxon>Zancudomyces</taxon>
    </lineage>
</organism>
<feature type="transmembrane region" description="Helical" evidence="7">
    <location>
        <begin position="105"/>
        <end position="124"/>
    </location>
</feature>
<gene>
    <name evidence="10" type="ORF">AX774_g5398</name>
</gene>
<feature type="chain" id="PRO_5012277520" description="Transmembrane protein 198" evidence="8">
    <location>
        <begin position="29"/>
        <end position="251"/>
    </location>
</feature>
<dbReference type="InterPro" id="IPR025256">
    <property type="entry name" value="TM7S3/TM198-like_dom"/>
</dbReference>
<evidence type="ECO:0000259" key="9">
    <source>
        <dbReference type="Pfam" id="PF13886"/>
    </source>
</evidence>
<dbReference type="EMBL" id="LSSK01000961">
    <property type="protein sequence ID" value="OMH81150.1"/>
    <property type="molecule type" value="Genomic_DNA"/>
</dbReference>
<evidence type="ECO:0000256" key="4">
    <source>
        <dbReference type="ARBA" id="ARBA00022989"/>
    </source>
</evidence>
<feature type="transmembrane region" description="Helical" evidence="7">
    <location>
        <begin position="74"/>
        <end position="93"/>
    </location>
</feature>
<dbReference type="PANTHER" id="PTHR31247">
    <property type="entry name" value="TRANSMEMBRANE PROTEIN 198 FAMILY MEMBER"/>
    <property type="match status" value="1"/>
</dbReference>
<feature type="transmembrane region" description="Helical" evidence="7">
    <location>
        <begin position="44"/>
        <end position="67"/>
    </location>
</feature>
<keyword evidence="11" id="KW-1185">Reference proteome</keyword>
<feature type="domain" description="TM7S3/TM198-like" evidence="9">
    <location>
        <begin position="53"/>
        <end position="247"/>
    </location>
</feature>
<reference evidence="11" key="1">
    <citation type="submission" date="2017-01" db="EMBL/GenBank/DDBJ databases">
        <authorList>
            <person name="Wang Y."/>
            <person name="White M."/>
            <person name="Kvist S."/>
            <person name="Moncalvo J.-M."/>
        </authorList>
    </citation>
    <scope>NUCLEOTIDE SEQUENCE [LARGE SCALE GENOMIC DNA]</scope>
    <source>
        <strain evidence="11">COL-18-3</strain>
    </source>
</reference>
<feature type="transmembrane region" description="Helical" evidence="7">
    <location>
        <begin position="184"/>
        <end position="206"/>
    </location>
</feature>
<protein>
    <recommendedName>
        <fullName evidence="6">Transmembrane protein 198</fullName>
    </recommendedName>
</protein>
<evidence type="ECO:0000256" key="6">
    <source>
        <dbReference type="ARBA" id="ARBA00049737"/>
    </source>
</evidence>
<dbReference type="AlphaFoldDB" id="A0A1R1PJK7"/>
<evidence type="ECO:0000256" key="1">
    <source>
        <dbReference type="ARBA" id="ARBA00004141"/>
    </source>
</evidence>
<keyword evidence="8" id="KW-0732">Signal</keyword>
<feature type="transmembrane region" description="Helical" evidence="7">
    <location>
        <begin position="129"/>
        <end position="151"/>
    </location>
</feature>
<evidence type="ECO:0000256" key="5">
    <source>
        <dbReference type="ARBA" id="ARBA00023136"/>
    </source>
</evidence>
<proteinExistence type="inferred from homology"/>